<feature type="transmembrane region" description="Helical" evidence="2">
    <location>
        <begin position="35"/>
        <end position="59"/>
    </location>
</feature>
<keyword evidence="2" id="KW-1133">Transmembrane helix</keyword>
<proteinExistence type="predicted"/>
<feature type="compositionally biased region" description="Polar residues" evidence="1">
    <location>
        <begin position="1"/>
        <end position="13"/>
    </location>
</feature>
<gene>
    <name evidence="3" type="ORF">CAMP_LOCUS11568</name>
</gene>
<evidence type="ECO:0000256" key="2">
    <source>
        <dbReference type="SAM" id="Phobius"/>
    </source>
</evidence>
<sequence>MCISTSNRTNSKQKMPLDYQDEPTTSSKNGIPNGALTILIIAAIAIVSVVITLFCMLVNNRRTVRLRQRQQNARSGGTIVRLSATPSALSSPNDPSTNRPVGFPPMYICSNIDPKFDAPPSYEDAVRAMISSTEGVQQLNPATSITIESTSNAAEAARIEVDQTHVQVPTTSSAV</sequence>
<dbReference type="AlphaFoldDB" id="A0A9P1N5N4"/>
<protein>
    <submittedName>
        <fullName evidence="3">Uncharacterized protein</fullName>
    </submittedName>
</protein>
<dbReference type="OrthoDB" id="5858519at2759"/>
<evidence type="ECO:0000256" key="1">
    <source>
        <dbReference type="SAM" id="MobiDB-lite"/>
    </source>
</evidence>
<dbReference type="Proteomes" id="UP001152747">
    <property type="component" value="Unassembled WGS sequence"/>
</dbReference>
<evidence type="ECO:0000313" key="3">
    <source>
        <dbReference type="EMBL" id="CAI5448931.1"/>
    </source>
</evidence>
<keyword evidence="2" id="KW-0812">Transmembrane</keyword>
<name>A0A9P1N5N4_9PELO</name>
<comment type="caution">
    <text evidence="3">The sequence shown here is derived from an EMBL/GenBank/DDBJ whole genome shotgun (WGS) entry which is preliminary data.</text>
</comment>
<evidence type="ECO:0000313" key="4">
    <source>
        <dbReference type="Proteomes" id="UP001152747"/>
    </source>
</evidence>
<feature type="region of interest" description="Disordered" evidence="1">
    <location>
        <begin position="1"/>
        <end position="28"/>
    </location>
</feature>
<reference evidence="3" key="1">
    <citation type="submission" date="2022-11" db="EMBL/GenBank/DDBJ databases">
        <authorList>
            <person name="Kikuchi T."/>
        </authorList>
    </citation>
    <scope>NUCLEOTIDE SEQUENCE</scope>
    <source>
        <strain evidence="3">PS1010</strain>
    </source>
</reference>
<keyword evidence="2" id="KW-0472">Membrane</keyword>
<accession>A0A9P1N5N4</accession>
<organism evidence="3 4">
    <name type="scientific">Caenorhabditis angaria</name>
    <dbReference type="NCBI Taxonomy" id="860376"/>
    <lineage>
        <taxon>Eukaryota</taxon>
        <taxon>Metazoa</taxon>
        <taxon>Ecdysozoa</taxon>
        <taxon>Nematoda</taxon>
        <taxon>Chromadorea</taxon>
        <taxon>Rhabditida</taxon>
        <taxon>Rhabditina</taxon>
        <taxon>Rhabditomorpha</taxon>
        <taxon>Rhabditoidea</taxon>
        <taxon>Rhabditidae</taxon>
        <taxon>Peloderinae</taxon>
        <taxon>Caenorhabditis</taxon>
    </lineage>
</organism>
<keyword evidence="4" id="KW-1185">Reference proteome</keyword>
<dbReference type="EMBL" id="CANHGI010000004">
    <property type="protein sequence ID" value="CAI5448931.1"/>
    <property type="molecule type" value="Genomic_DNA"/>
</dbReference>